<keyword evidence="1" id="KW-0175">Coiled coil</keyword>
<gene>
    <name evidence="2" type="ORF">WMO66_06625</name>
</gene>
<feature type="coiled-coil region" evidence="1">
    <location>
        <begin position="265"/>
        <end position="292"/>
    </location>
</feature>
<protein>
    <submittedName>
        <fullName evidence="2">Transposase</fullName>
    </submittedName>
</protein>
<dbReference type="RefSeq" id="WP_349135612.1">
    <property type="nucleotide sequence ID" value="NZ_JBBMFF010000202.1"/>
</dbReference>
<evidence type="ECO:0000313" key="2">
    <source>
        <dbReference type="EMBL" id="MEQ2510921.1"/>
    </source>
</evidence>
<reference evidence="2 3" key="1">
    <citation type="submission" date="2024-03" db="EMBL/GenBank/DDBJ databases">
        <title>Human intestinal bacterial collection.</title>
        <authorList>
            <person name="Pauvert C."/>
            <person name="Hitch T.C.A."/>
            <person name="Clavel T."/>
        </authorList>
    </citation>
    <scope>NUCLEOTIDE SEQUENCE [LARGE SCALE GENOMIC DNA]</scope>
    <source>
        <strain evidence="2 3">CLA-AA-H192</strain>
    </source>
</reference>
<evidence type="ECO:0000313" key="3">
    <source>
        <dbReference type="Proteomes" id="UP001491552"/>
    </source>
</evidence>
<evidence type="ECO:0000256" key="1">
    <source>
        <dbReference type="SAM" id="Coils"/>
    </source>
</evidence>
<keyword evidence="3" id="KW-1185">Reference proteome</keyword>
<sequence>MKKSSTDTCCLTLPLKLEKWQEDRLAKRFEIARQLYNTLVHAELKRLAQIKRTAEYLENEQKIRALDRNNPADRAKLQELYKEQRKSLKTAGFTDYSFTTDMGKYYKHFRDNIGSSVAVHGIAPQVWAAFDKLLFKKGGKKVHYKKPGEVNSVQGYSRTGKSGGTEIMFRGPYIEWKGLKLPLKVSPDNAYETDMLQRRVKLVRLVRRPGKRRDRWYAQLVLEGKPAIKADPVTGKAVRPIGSGPVGLDIGPQTLAYSAAGAAGLVELADRVQNIEQEKRCLQRKMDRSRRATNPDNYAEDGTIRRGVKLTHNKSKRYRRSQQELKYLQHRQAEIRKLQHIQLANHLLSLGDHFYVEKMEWSSLTHRAKKTVISEKTGKPQSKKRFGKSIANKAPAMLIEILRQKCKSLGLSDVVEINPADIKASQYNHLTGKYVKKSLSRRWNEMQDGEHLQRDLYSAFLLQHYDSMSKALDLDSLARDYPAFVQYHHREIERLHALPKTPSSMGIRRSIA</sequence>
<dbReference type="Proteomes" id="UP001491552">
    <property type="component" value="Unassembled WGS sequence"/>
</dbReference>
<name>A0ABV1G676_9FIRM</name>
<organism evidence="2 3">
    <name type="scientific">Faecousia intestinalis</name>
    <dbReference type="NCBI Taxonomy" id="3133167"/>
    <lineage>
        <taxon>Bacteria</taxon>
        <taxon>Bacillati</taxon>
        <taxon>Bacillota</taxon>
        <taxon>Clostridia</taxon>
        <taxon>Eubacteriales</taxon>
        <taxon>Oscillospiraceae</taxon>
        <taxon>Faecousia</taxon>
    </lineage>
</organism>
<dbReference type="EMBL" id="JBBMFF010000202">
    <property type="protein sequence ID" value="MEQ2510921.1"/>
    <property type="molecule type" value="Genomic_DNA"/>
</dbReference>
<comment type="caution">
    <text evidence="2">The sequence shown here is derived from an EMBL/GenBank/DDBJ whole genome shotgun (WGS) entry which is preliminary data.</text>
</comment>
<accession>A0ABV1G676</accession>
<proteinExistence type="predicted"/>